<dbReference type="InterPro" id="IPR013785">
    <property type="entry name" value="Aldolase_TIM"/>
</dbReference>
<dbReference type="GO" id="GO:0005829">
    <property type="term" value="C:cytosol"/>
    <property type="evidence" value="ECO:0007669"/>
    <property type="project" value="TreeGrafter"/>
</dbReference>
<dbReference type="Gene3D" id="3.20.20.70">
    <property type="entry name" value="Aldolase class I"/>
    <property type="match status" value="1"/>
</dbReference>
<evidence type="ECO:0000256" key="1">
    <source>
        <dbReference type="ARBA" id="ARBA00001917"/>
    </source>
</evidence>
<dbReference type="HOGENOM" id="CLU_012153_0_0_6"/>
<sequence length="407" mass="43016">MRARQRTLLDAAFQWWAGLAPDGNAAAGIIAAFGPPPSRYSMTDASILFSPTTLGDIALANRVVMAPLTRNRAIEGCVPTPLAIEYYRQRASAGLIIAEATQINPLGQGYLNTPGIYSQAQVAGWKAVTDAVHAAGGKIALQLWHVGRISHVSLLPAGEVPVAPSAIGANAQTFTANGMEQVSQPRALRLEEIPQLIADYRTAARNAIGAGFDGVEVHAANGYLIDQFLRDGSNHRTDEYGGSIENRTRLLAEVVGAVAEEIGAGRTGVRLSPVTPANDAHDSNPQPLFERAVERLEAIGGLAFVHVIEGATGGPRDDIPFDYVALKSRFSGPWVVNNGYDKAMAVAALSEGRADAVAFGRPFIANPDLVTRLRLDAPLASFNPDTLYGGGAEGYIDYPPLELSTAG</sequence>
<dbReference type="Proteomes" id="UP000005870">
    <property type="component" value="Chromosome"/>
</dbReference>
<comment type="cofactor">
    <cofactor evidence="1">
        <name>FMN</name>
        <dbReference type="ChEBI" id="CHEBI:58210"/>
    </cofactor>
</comment>
<comment type="similarity">
    <text evidence="2">Belongs to the NADH:flavin oxidoreductase/NADH oxidase family.</text>
</comment>
<proteinExistence type="inferred from homology"/>
<dbReference type="InterPro" id="IPR045247">
    <property type="entry name" value="Oye-like"/>
</dbReference>
<accession>G7UWI1</accession>
<dbReference type="InterPro" id="IPR001155">
    <property type="entry name" value="OxRdtase_FMN_N"/>
</dbReference>
<keyword evidence="6" id="KW-1185">Reference proteome</keyword>
<dbReference type="EMBL" id="CP003093">
    <property type="protein sequence ID" value="AER56488.1"/>
    <property type="molecule type" value="Genomic_DNA"/>
</dbReference>
<feature type="domain" description="NADH:flavin oxidoreductase/NADH oxidase N-terminal" evidence="4">
    <location>
        <begin position="48"/>
        <end position="374"/>
    </location>
</feature>
<dbReference type="GO" id="GO:0010181">
    <property type="term" value="F:FMN binding"/>
    <property type="evidence" value="ECO:0007669"/>
    <property type="project" value="InterPro"/>
</dbReference>
<dbReference type="GO" id="GO:0016628">
    <property type="term" value="F:oxidoreductase activity, acting on the CH-CH group of donors, NAD or NADP as acceptor"/>
    <property type="evidence" value="ECO:0007669"/>
    <property type="project" value="UniProtKB-ARBA"/>
</dbReference>
<dbReference type="SUPFAM" id="SSF51395">
    <property type="entry name" value="FMN-linked oxidoreductases"/>
    <property type="match status" value="1"/>
</dbReference>
<evidence type="ECO:0000259" key="4">
    <source>
        <dbReference type="Pfam" id="PF00724"/>
    </source>
</evidence>
<dbReference type="PANTHER" id="PTHR22893:SF91">
    <property type="entry name" value="NADPH DEHYDROGENASE 2-RELATED"/>
    <property type="match status" value="1"/>
</dbReference>
<dbReference type="PANTHER" id="PTHR22893">
    <property type="entry name" value="NADH OXIDOREDUCTASE-RELATED"/>
    <property type="match status" value="1"/>
</dbReference>
<protein>
    <submittedName>
        <fullName evidence="5">GTN reductase</fullName>
    </submittedName>
</protein>
<evidence type="ECO:0000256" key="2">
    <source>
        <dbReference type="ARBA" id="ARBA00005979"/>
    </source>
</evidence>
<dbReference type="FunFam" id="3.20.20.70:FF:000059">
    <property type="entry name" value="N-ethylmaleimide reductase, FMN-linked"/>
    <property type="match status" value="1"/>
</dbReference>
<name>G7UWI1_PSEUP</name>
<evidence type="ECO:0000313" key="5">
    <source>
        <dbReference type="EMBL" id="AER56488.1"/>
    </source>
</evidence>
<gene>
    <name evidence="5" type="ordered locus">DSC_09190</name>
</gene>
<evidence type="ECO:0000313" key="6">
    <source>
        <dbReference type="Proteomes" id="UP000005870"/>
    </source>
</evidence>
<reference evidence="5 6" key="1">
    <citation type="journal article" date="2012" name="J. Bacteriol.">
        <title>Complete Genome Sequence of the BTEX-Degrading Bacterium Pseudoxanthomonas spadix BD-a59.</title>
        <authorList>
            <person name="Lee S.H."/>
            <person name="Jin H.M."/>
            <person name="Lee H.J."/>
            <person name="Kim J.M."/>
            <person name="Jeon C.O."/>
        </authorList>
    </citation>
    <scope>NUCLEOTIDE SEQUENCE [LARGE SCALE GENOMIC DNA]</scope>
    <source>
        <strain evidence="5 6">BD-a59</strain>
    </source>
</reference>
<keyword evidence="3" id="KW-0560">Oxidoreductase</keyword>
<dbReference type="KEGG" id="psd:DSC_09190"/>
<dbReference type="Pfam" id="PF00724">
    <property type="entry name" value="Oxidored_FMN"/>
    <property type="match status" value="1"/>
</dbReference>
<dbReference type="STRING" id="1045855.DSC_09190"/>
<dbReference type="CDD" id="cd02933">
    <property type="entry name" value="OYE_like_FMN"/>
    <property type="match status" value="1"/>
</dbReference>
<dbReference type="eggNOG" id="COG1902">
    <property type="taxonomic scope" value="Bacteria"/>
</dbReference>
<evidence type="ECO:0000256" key="3">
    <source>
        <dbReference type="ARBA" id="ARBA00023002"/>
    </source>
</evidence>
<organism evidence="5 6">
    <name type="scientific">Pseudoxanthomonas spadix (strain BD-a59)</name>
    <dbReference type="NCBI Taxonomy" id="1045855"/>
    <lineage>
        <taxon>Bacteria</taxon>
        <taxon>Pseudomonadati</taxon>
        <taxon>Pseudomonadota</taxon>
        <taxon>Gammaproteobacteria</taxon>
        <taxon>Lysobacterales</taxon>
        <taxon>Lysobacteraceae</taxon>
        <taxon>Pseudoxanthomonas</taxon>
    </lineage>
</organism>
<dbReference type="AlphaFoldDB" id="G7UWI1"/>